<proteinExistence type="inferred from homology"/>
<feature type="compositionally biased region" description="Polar residues" evidence="6">
    <location>
        <begin position="218"/>
        <end position="229"/>
    </location>
</feature>
<keyword evidence="10" id="KW-1185">Reference proteome</keyword>
<feature type="compositionally biased region" description="Polar residues" evidence="6">
    <location>
        <begin position="200"/>
        <end position="210"/>
    </location>
</feature>
<accession>A0A9W8B1D0</accession>
<dbReference type="GO" id="GO:0000993">
    <property type="term" value="F:RNA polymerase II complex binding"/>
    <property type="evidence" value="ECO:0007669"/>
    <property type="project" value="TreeGrafter"/>
</dbReference>
<dbReference type="Pfam" id="PF16050">
    <property type="entry name" value="CDC73_N"/>
    <property type="match status" value="1"/>
</dbReference>
<feature type="compositionally biased region" description="Pro residues" evidence="6">
    <location>
        <begin position="232"/>
        <end position="242"/>
    </location>
</feature>
<dbReference type="OrthoDB" id="2186602at2759"/>
<evidence type="ECO:0000313" key="9">
    <source>
        <dbReference type="EMBL" id="KAJ1979788.1"/>
    </source>
</evidence>
<feature type="region of interest" description="Disordered" evidence="6">
    <location>
        <begin position="195"/>
        <end position="246"/>
    </location>
</feature>
<dbReference type="InterPro" id="IPR038103">
    <property type="entry name" value="CDC73_C_sf"/>
</dbReference>
<comment type="similarity">
    <text evidence="2">Belongs to the CDC73 family.</text>
</comment>
<evidence type="ECO:0000256" key="6">
    <source>
        <dbReference type="SAM" id="MobiDB-lite"/>
    </source>
</evidence>
<evidence type="ECO:0000256" key="2">
    <source>
        <dbReference type="ARBA" id="ARBA00010427"/>
    </source>
</evidence>
<comment type="subcellular location">
    <subcellularLocation>
        <location evidence="1">Nucleus</location>
    </subcellularLocation>
</comment>
<dbReference type="AlphaFoldDB" id="A0A9W8B1D0"/>
<dbReference type="Gene3D" id="3.40.50.11990">
    <property type="entry name" value="RNA polymerase II accessory factor, Cdc73 C-terminal domain"/>
    <property type="match status" value="1"/>
</dbReference>
<feature type="domain" description="Cell division control protein 73 C-terminal" evidence="7">
    <location>
        <begin position="249"/>
        <end position="401"/>
    </location>
</feature>
<keyword evidence="4" id="KW-0804">Transcription</keyword>
<organism evidence="9 10">
    <name type="scientific">Dimargaris verticillata</name>
    <dbReference type="NCBI Taxonomy" id="2761393"/>
    <lineage>
        <taxon>Eukaryota</taxon>
        <taxon>Fungi</taxon>
        <taxon>Fungi incertae sedis</taxon>
        <taxon>Zoopagomycota</taxon>
        <taxon>Kickxellomycotina</taxon>
        <taxon>Dimargaritomycetes</taxon>
        <taxon>Dimargaritales</taxon>
        <taxon>Dimargaritaceae</taxon>
        <taxon>Dimargaris</taxon>
    </lineage>
</organism>
<dbReference type="PANTHER" id="PTHR12466:SF8">
    <property type="entry name" value="PARAFIBROMIN"/>
    <property type="match status" value="1"/>
</dbReference>
<evidence type="ECO:0000259" key="7">
    <source>
        <dbReference type="Pfam" id="PF05179"/>
    </source>
</evidence>
<protein>
    <submittedName>
        <fullName evidence="9">Accessory factor associated with RNA polymerase II</fullName>
    </submittedName>
</protein>
<gene>
    <name evidence="9" type="primary">CDC73</name>
    <name evidence="9" type="ORF">H4R34_002690</name>
</gene>
<name>A0A9W8B1D0_9FUNG</name>
<dbReference type="EMBL" id="JANBQB010000201">
    <property type="protein sequence ID" value="KAJ1979788.1"/>
    <property type="molecule type" value="Genomic_DNA"/>
</dbReference>
<evidence type="ECO:0000256" key="5">
    <source>
        <dbReference type="ARBA" id="ARBA00023242"/>
    </source>
</evidence>
<dbReference type="Proteomes" id="UP001151582">
    <property type="component" value="Unassembled WGS sequence"/>
</dbReference>
<dbReference type="Pfam" id="PF05179">
    <property type="entry name" value="CDC73_C"/>
    <property type="match status" value="1"/>
</dbReference>
<evidence type="ECO:0000256" key="1">
    <source>
        <dbReference type="ARBA" id="ARBA00004123"/>
    </source>
</evidence>
<keyword evidence="5" id="KW-0539">Nucleus</keyword>
<dbReference type="PANTHER" id="PTHR12466">
    <property type="entry name" value="CDC73 DOMAIN PROTEIN"/>
    <property type="match status" value="1"/>
</dbReference>
<dbReference type="InterPro" id="IPR032041">
    <property type="entry name" value="Cdc73_N"/>
</dbReference>
<reference evidence="9" key="1">
    <citation type="submission" date="2022-07" db="EMBL/GenBank/DDBJ databases">
        <title>Phylogenomic reconstructions and comparative analyses of Kickxellomycotina fungi.</title>
        <authorList>
            <person name="Reynolds N.K."/>
            <person name="Stajich J.E."/>
            <person name="Barry K."/>
            <person name="Grigoriev I.V."/>
            <person name="Crous P."/>
            <person name="Smith M.E."/>
        </authorList>
    </citation>
    <scope>NUCLEOTIDE SEQUENCE</scope>
    <source>
        <strain evidence="9">RSA 567</strain>
    </source>
</reference>
<sequence>MSQQDPLFILRDHVIHDKPIKFFNADGECKLAEATHVEFTQPSGGTVRFARDTPTAYKKSSSSEFYPLDSLVFLAQNRSLVYGSLLKEGVAAGISPVSYLDIKHLTEFLTGAVDTNENIVISKSAKRLAMGEPGPLAKAPRHHTPNYPSIEAVQEDLPAVKAIQECERELGNLYDPLRGTKDMSVIRKYCQQHFGKGGQNAHTPSGQRSQRPGPPYVSTPTPSRSRQATPSKPSPSLPVRRPPPSKRANRIPLIIVPAAATSLLTMYNVKDFLENQTFVPTQVLREQGMRKESQLTIERARIGNPKPLLYHVVDSVDRFKPDDWDRLVAVFTIGAPWQFKKWKWENPREIFTHVKGYYVKFSDEQPKDAVQQWDVEIINVDRTKRHKDKAVVSQLWDSVDHYIARTKPYLAP</sequence>
<keyword evidence="3" id="KW-0805">Transcription regulation</keyword>
<evidence type="ECO:0000256" key="3">
    <source>
        <dbReference type="ARBA" id="ARBA00023015"/>
    </source>
</evidence>
<dbReference type="FunFam" id="3.40.50.11990:FF:000002">
    <property type="entry name" value="protein CDC73 homolog"/>
    <property type="match status" value="1"/>
</dbReference>
<dbReference type="InterPro" id="IPR031336">
    <property type="entry name" value="CDC73_C"/>
</dbReference>
<evidence type="ECO:0000313" key="10">
    <source>
        <dbReference type="Proteomes" id="UP001151582"/>
    </source>
</evidence>
<comment type="caution">
    <text evidence="9">The sequence shown here is derived from an EMBL/GenBank/DDBJ whole genome shotgun (WGS) entry which is preliminary data.</text>
</comment>
<evidence type="ECO:0000259" key="8">
    <source>
        <dbReference type="Pfam" id="PF16050"/>
    </source>
</evidence>
<dbReference type="InterPro" id="IPR007852">
    <property type="entry name" value="Cdc73/Parafibromin"/>
</dbReference>
<dbReference type="GO" id="GO:0006368">
    <property type="term" value="P:transcription elongation by RNA polymerase II"/>
    <property type="evidence" value="ECO:0007669"/>
    <property type="project" value="InterPro"/>
</dbReference>
<dbReference type="GO" id="GO:0032968">
    <property type="term" value="P:positive regulation of transcription elongation by RNA polymerase II"/>
    <property type="evidence" value="ECO:0007669"/>
    <property type="project" value="TreeGrafter"/>
</dbReference>
<feature type="domain" description="Paf1 complex subunit Cdc73 N-terminal" evidence="8">
    <location>
        <begin position="58"/>
        <end position="125"/>
    </location>
</feature>
<evidence type="ECO:0000256" key="4">
    <source>
        <dbReference type="ARBA" id="ARBA00023163"/>
    </source>
</evidence>
<dbReference type="GO" id="GO:0016593">
    <property type="term" value="C:Cdc73/Paf1 complex"/>
    <property type="evidence" value="ECO:0007669"/>
    <property type="project" value="InterPro"/>
</dbReference>